<name>A0A3E3IB85_9FIRM</name>
<dbReference type="GO" id="GO:0051604">
    <property type="term" value="P:protein maturation"/>
    <property type="evidence" value="ECO:0007669"/>
    <property type="project" value="TreeGrafter"/>
</dbReference>
<dbReference type="GeneID" id="97986094"/>
<dbReference type="InterPro" id="IPR042243">
    <property type="entry name" value="HypD_1"/>
</dbReference>
<sequence length="343" mass="36863">MKEILEYLQGYQGRPLKLMEVCGTHTAEINRNGIPGLLPPSIQLVSGPGCPVCVTVTEYIDRLIELGKEPQNVVVTFGDMLRVPGSRCSLSEAKAGGCRVKMVYSPMDILRLAEEDREHIYIFAAVGFETTAPVYAMLLKKALEKGIKNIRLLTSLKVMPPVISWMCAGSADCGIDGFLAPGHVCVITGSKAFEGLAAQFGIPFVVAGFEGEQILTAIAALVKLQGKGRVANFYPSAVTREGNLQARAAVAEYFEPADAAWRGMGIIPGSGMVLRKEYEAFDAGSRELTEDREKNSACCCAQVLTGKIKPSQCPLFGKVCTPQTPQGACMVSTEGSCFNSCYN</sequence>
<gene>
    <name evidence="4" type="primary">hypD</name>
    <name evidence="4" type="ORF">DXC51_04125</name>
</gene>
<dbReference type="PIRSF" id="PIRSF005622">
    <property type="entry name" value="Hydrgn_mat_hypD"/>
    <property type="match status" value="1"/>
</dbReference>
<comment type="caution">
    <text evidence="4">The sequence shown here is derived from an EMBL/GenBank/DDBJ whole genome shotgun (WGS) entry which is preliminary data.</text>
</comment>
<organism evidence="4 5">
    <name type="scientific">Eisenbergiella massiliensis</name>
    <dbReference type="NCBI Taxonomy" id="1720294"/>
    <lineage>
        <taxon>Bacteria</taxon>
        <taxon>Bacillati</taxon>
        <taxon>Bacillota</taxon>
        <taxon>Clostridia</taxon>
        <taxon>Lachnospirales</taxon>
        <taxon>Lachnospiraceae</taxon>
        <taxon>Eisenbergiella</taxon>
    </lineage>
</organism>
<evidence type="ECO:0000313" key="4">
    <source>
        <dbReference type="EMBL" id="RGE64261.1"/>
    </source>
</evidence>
<dbReference type="GO" id="GO:0005506">
    <property type="term" value="F:iron ion binding"/>
    <property type="evidence" value="ECO:0007669"/>
    <property type="project" value="TreeGrafter"/>
</dbReference>
<evidence type="ECO:0000313" key="5">
    <source>
        <dbReference type="Proteomes" id="UP000260812"/>
    </source>
</evidence>
<protein>
    <submittedName>
        <fullName evidence="4">Hydrogenase formation protein HypD</fullName>
    </submittedName>
</protein>
<dbReference type="Proteomes" id="UP000260812">
    <property type="component" value="Unassembled WGS sequence"/>
</dbReference>
<comment type="similarity">
    <text evidence="1">Belongs to the HypD family.</text>
</comment>
<dbReference type="AlphaFoldDB" id="A0A3E3IB85"/>
<dbReference type="PANTHER" id="PTHR30149">
    <property type="entry name" value="HYDROGENASE PROTEIN ASSEMBLY PROTEIN HYPD"/>
    <property type="match status" value="1"/>
</dbReference>
<keyword evidence="5" id="KW-1185">Reference proteome</keyword>
<keyword evidence="3" id="KW-0408">Iron</keyword>
<dbReference type="PANTHER" id="PTHR30149:SF0">
    <property type="entry name" value="HYDROGENASE MATURATION FACTOR HYPD"/>
    <property type="match status" value="1"/>
</dbReference>
<dbReference type="GO" id="GO:0051539">
    <property type="term" value="F:4 iron, 4 sulfur cluster binding"/>
    <property type="evidence" value="ECO:0007669"/>
    <property type="project" value="TreeGrafter"/>
</dbReference>
<evidence type="ECO:0000256" key="3">
    <source>
        <dbReference type="ARBA" id="ARBA00023004"/>
    </source>
</evidence>
<accession>A0A3E3IB85</accession>
<evidence type="ECO:0000256" key="1">
    <source>
        <dbReference type="ARBA" id="ARBA00007888"/>
    </source>
</evidence>
<reference evidence="4" key="1">
    <citation type="submission" date="2018-08" db="EMBL/GenBank/DDBJ databases">
        <title>A genome reference for cultivated species of the human gut microbiota.</title>
        <authorList>
            <person name="Zou Y."/>
            <person name="Xue W."/>
            <person name="Luo G."/>
        </authorList>
    </citation>
    <scope>NUCLEOTIDE SEQUENCE [LARGE SCALE GENOMIC DNA]</scope>
    <source>
        <strain evidence="4">TF05-5AC</strain>
    </source>
</reference>
<keyword evidence="2" id="KW-0479">Metal-binding</keyword>
<evidence type="ECO:0000256" key="2">
    <source>
        <dbReference type="ARBA" id="ARBA00022723"/>
    </source>
</evidence>
<dbReference type="RefSeq" id="WP_117543812.1">
    <property type="nucleotide sequence ID" value="NZ_JBKUNB010000011.1"/>
</dbReference>
<dbReference type="Gene3D" id="6.10.20.100">
    <property type="match status" value="1"/>
</dbReference>
<dbReference type="Gene3D" id="3.40.50.11740">
    <property type="entry name" value="HypD, alpha/beta domain 2"/>
    <property type="match status" value="2"/>
</dbReference>
<dbReference type="GO" id="GO:0070025">
    <property type="term" value="F:carbon monoxide binding"/>
    <property type="evidence" value="ECO:0007669"/>
    <property type="project" value="TreeGrafter"/>
</dbReference>
<dbReference type="InterPro" id="IPR002780">
    <property type="entry name" value="Hyd_form_HypD"/>
</dbReference>
<proteinExistence type="inferred from homology"/>
<dbReference type="NCBIfam" id="TIGR00075">
    <property type="entry name" value="hypD"/>
    <property type="match status" value="1"/>
</dbReference>
<dbReference type="InterPro" id="IPR042244">
    <property type="entry name" value="HypD_2_sf"/>
</dbReference>
<dbReference type="EMBL" id="QVLV01000002">
    <property type="protein sequence ID" value="RGE64261.1"/>
    <property type="molecule type" value="Genomic_DNA"/>
</dbReference>
<dbReference type="Pfam" id="PF01924">
    <property type="entry name" value="HypD"/>
    <property type="match status" value="1"/>
</dbReference>